<dbReference type="OrthoDB" id="412874at2759"/>
<name>A0A9P9W9E8_9PEZI</name>
<feature type="signal peptide" evidence="15">
    <location>
        <begin position="1"/>
        <end position="16"/>
    </location>
</feature>
<comment type="caution">
    <text evidence="17">The sequence shown here is derived from an EMBL/GenBank/DDBJ whole genome shotgun (WGS) entry which is preliminary data.</text>
</comment>
<dbReference type="Pfam" id="PF02102">
    <property type="entry name" value="Peptidase_M35"/>
    <property type="match status" value="1"/>
</dbReference>
<evidence type="ECO:0000256" key="10">
    <source>
        <dbReference type="ARBA" id="ARBA00022833"/>
    </source>
</evidence>
<dbReference type="Gene3D" id="3.40.390.10">
    <property type="entry name" value="Collagenase (Catalytic Domain)"/>
    <property type="match status" value="1"/>
</dbReference>
<evidence type="ECO:0000256" key="2">
    <source>
        <dbReference type="ARBA" id="ARBA00004613"/>
    </source>
</evidence>
<comment type="catalytic activity">
    <reaction evidence="1 15">
        <text>Preferential cleavage of bonds with hydrophobic residues in P1'. Also 3-Asn-|-Gln-4 and 8-Gly-|-Ser-9 bonds in insulin B chain.</text>
        <dbReference type="EC" id="3.4.24.39"/>
    </reaction>
</comment>
<organism evidence="17 18">
    <name type="scientific">Neoarthrinium moseri</name>
    <dbReference type="NCBI Taxonomy" id="1658444"/>
    <lineage>
        <taxon>Eukaryota</taxon>
        <taxon>Fungi</taxon>
        <taxon>Dikarya</taxon>
        <taxon>Ascomycota</taxon>
        <taxon>Pezizomycotina</taxon>
        <taxon>Sordariomycetes</taxon>
        <taxon>Xylariomycetidae</taxon>
        <taxon>Amphisphaeriales</taxon>
        <taxon>Apiosporaceae</taxon>
        <taxon>Neoarthrinium</taxon>
    </lineage>
</organism>
<dbReference type="InterPro" id="IPR050414">
    <property type="entry name" value="Fungal_M35_metalloproteases"/>
</dbReference>
<dbReference type="GO" id="GO:0005576">
    <property type="term" value="C:extracellular region"/>
    <property type="evidence" value="ECO:0007669"/>
    <property type="project" value="UniProtKB-SubCell"/>
</dbReference>
<feature type="binding site" evidence="14">
    <location>
        <position position="313"/>
    </location>
    <ligand>
        <name>Zn(2+)</name>
        <dbReference type="ChEBI" id="CHEBI:29105"/>
        <note>catalytic</note>
    </ligand>
</feature>
<keyword evidence="5 15" id="KW-0645">Protease</keyword>
<keyword evidence="18" id="KW-1185">Reference proteome</keyword>
<evidence type="ECO:0000313" key="17">
    <source>
        <dbReference type="EMBL" id="KAI1852225.1"/>
    </source>
</evidence>
<keyword evidence="4 15" id="KW-0964">Secreted</keyword>
<accession>A0A9P9W9E8</accession>
<sequence>MKVAIGASLLAAFANAASINLARKATALDVKLEMVGNTAVKATIVNSGAEDLKIFKTGTFLEDAATEKVEVFQSSSKIPFDGIRLRVSTAALDEDAFRTISAGEVIEAEFDIAHMHDLSAGGVFEVVTNGALSYAEAGSTEIAGIVPFSSNTLSAQVDGVQARAVRSAFLKKRTAVQADCTGSKKSAVTAALSNCQSWATQAQSAATAGTRLTEYFKSSSSSVKSTVSGVFQKMASECGSTTSGASKTYCSDVYQSCSSGVLAYTLPSGSYIAYCNLYFTALDAVTRTCHEQDQAGTTVHETTHLTQIKGTQDYGVYGYSAVRSLSASQNLNHADTYALYAQAIVLDC</sequence>
<reference evidence="17" key="1">
    <citation type="submission" date="2021-03" db="EMBL/GenBank/DDBJ databases">
        <title>Revisited historic fungal species revealed as producer of novel bioactive compounds through whole genome sequencing and comparative genomics.</title>
        <authorList>
            <person name="Vignolle G.A."/>
            <person name="Hochenegger N."/>
            <person name="Mach R.L."/>
            <person name="Mach-Aigner A.R."/>
            <person name="Javad Rahimi M."/>
            <person name="Salim K.A."/>
            <person name="Chan C.M."/>
            <person name="Lim L.B.L."/>
            <person name="Cai F."/>
            <person name="Druzhinina I.S."/>
            <person name="U'Ren J.M."/>
            <person name="Derntl C."/>
        </authorList>
    </citation>
    <scope>NUCLEOTIDE SEQUENCE</scope>
    <source>
        <strain evidence="17">TUCIM 5799</strain>
    </source>
</reference>
<dbReference type="InterPro" id="IPR001384">
    <property type="entry name" value="Peptidase_M35"/>
</dbReference>
<dbReference type="InterPro" id="IPR024079">
    <property type="entry name" value="MetalloPept_cat_dom_sf"/>
</dbReference>
<keyword evidence="10 14" id="KW-0862">Zinc</keyword>
<comment type="similarity">
    <text evidence="3 15">Belongs to the peptidase M35 family.</text>
</comment>
<dbReference type="PRINTS" id="PR00768">
    <property type="entry name" value="DEUTEROLYSIN"/>
</dbReference>
<dbReference type="Gene3D" id="2.60.40.2970">
    <property type="match status" value="1"/>
</dbReference>
<dbReference type="SUPFAM" id="SSF55486">
    <property type="entry name" value="Metalloproteases ('zincins'), catalytic domain"/>
    <property type="match status" value="1"/>
</dbReference>
<keyword evidence="8 15" id="KW-0732">Signal</keyword>
<feature type="domain" description="Lysine-specific metallo-endopeptidase" evidence="16">
    <location>
        <begin position="200"/>
        <end position="342"/>
    </location>
</feature>
<dbReference type="SMART" id="SM01351">
    <property type="entry name" value="Aspzincin_M35"/>
    <property type="match status" value="1"/>
</dbReference>
<comment type="subcellular location">
    <subcellularLocation>
        <location evidence="2 15">Secreted</location>
    </subcellularLocation>
</comment>
<evidence type="ECO:0000313" key="18">
    <source>
        <dbReference type="Proteomes" id="UP000829685"/>
    </source>
</evidence>
<keyword evidence="11 15" id="KW-0482">Metalloprotease</keyword>
<keyword evidence="9 15" id="KW-0378">Hydrolase</keyword>
<comment type="function">
    <text evidence="15">Secreted metalloproteinase that allows assimilation of proteinaceous substrates. Shows high activities on basic nuclear substrates such as histone and protamine.</text>
</comment>
<evidence type="ECO:0000256" key="6">
    <source>
        <dbReference type="ARBA" id="ARBA00022685"/>
    </source>
</evidence>
<keyword evidence="12" id="KW-0865">Zymogen</keyword>
<dbReference type="CDD" id="cd11008">
    <property type="entry name" value="M35_deuterolysin_like"/>
    <property type="match status" value="1"/>
</dbReference>
<evidence type="ECO:0000256" key="11">
    <source>
        <dbReference type="ARBA" id="ARBA00023049"/>
    </source>
</evidence>
<evidence type="ECO:0000256" key="3">
    <source>
        <dbReference type="ARBA" id="ARBA00010279"/>
    </source>
</evidence>
<dbReference type="PANTHER" id="PTHR37016:SF2">
    <property type="entry name" value="NEUTRAL PROTEASE 2 HOMOLOG SNOG_02177"/>
    <property type="match status" value="1"/>
</dbReference>
<evidence type="ECO:0000256" key="7">
    <source>
        <dbReference type="ARBA" id="ARBA00022723"/>
    </source>
</evidence>
<keyword evidence="6 15" id="KW-0165">Cleavage on pair of basic residues</keyword>
<evidence type="ECO:0000256" key="8">
    <source>
        <dbReference type="ARBA" id="ARBA00022729"/>
    </source>
</evidence>
<feature type="active site" evidence="13">
    <location>
        <position position="301"/>
    </location>
</feature>
<evidence type="ECO:0000256" key="12">
    <source>
        <dbReference type="ARBA" id="ARBA00023145"/>
    </source>
</evidence>
<dbReference type="EC" id="3.4.24.39" evidence="15"/>
<evidence type="ECO:0000256" key="4">
    <source>
        <dbReference type="ARBA" id="ARBA00022525"/>
    </source>
</evidence>
<proteinExistence type="inferred from homology"/>
<evidence type="ECO:0000259" key="16">
    <source>
        <dbReference type="SMART" id="SM01351"/>
    </source>
</evidence>
<keyword evidence="7 14" id="KW-0479">Metal-binding</keyword>
<feature type="binding site" evidence="14">
    <location>
        <position position="300"/>
    </location>
    <ligand>
        <name>Zn(2+)</name>
        <dbReference type="ChEBI" id="CHEBI:29105"/>
        <note>catalytic</note>
    </ligand>
</feature>
<evidence type="ECO:0000256" key="9">
    <source>
        <dbReference type="ARBA" id="ARBA00022801"/>
    </source>
</evidence>
<gene>
    <name evidence="17" type="ORF">JX265_013078</name>
</gene>
<feature type="binding site" evidence="14">
    <location>
        <position position="304"/>
    </location>
    <ligand>
        <name>Zn(2+)</name>
        <dbReference type="ChEBI" id="CHEBI:29105"/>
        <note>catalytic</note>
    </ligand>
</feature>
<protein>
    <recommendedName>
        <fullName evidence="15">Neutral protease 2</fullName>
        <ecNumber evidence="15">3.4.24.39</ecNumber>
    </recommendedName>
    <alternativeName>
        <fullName evidence="15">Deuterolysin</fullName>
    </alternativeName>
</protein>
<dbReference type="AlphaFoldDB" id="A0A9P9W9E8"/>
<evidence type="ECO:0000256" key="15">
    <source>
        <dbReference type="RuleBase" id="RU361126"/>
    </source>
</evidence>
<dbReference type="GO" id="GO:0004222">
    <property type="term" value="F:metalloendopeptidase activity"/>
    <property type="evidence" value="ECO:0007669"/>
    <property type="project" value="InterPro"/>
</dbReference>
<evidence type="ECO:0000256" key="14">
    <source>
        <dbReference type="PIRSR" id="PIRSR601384-2"/>
    </source>
</evidence>
<evidence type="ECO:0000256" key="13">
    <source>
        <dbReference type="PIRSR" id="PIRSR601384-1"/>
    </source>
</evidence>
<dbReference type="InterPro" id="IPR029463">
    <property type="entry name" value="Lys_MEP"/>
</dbReference>
<evidence type="ECO:0000256" key="1">
    <source>
        <dbReference type="ARBA" id="ARBA00001187"/>
    </source>
</evidence>
<dbReference type="GO" id="GO:0006508">
    <property type="term" value="P:proteolysis"/>
    <property type="evidence" value="ECO:0007669"/>
    <property type="project" value="UniProtKB-KW"/>
</dbReference>
<evidence type="ECO:0000256" key="5">
    <source>
        <dbReference type="ARBA" id="ARBA00022670"/>
    </source>
</evidence>
<feature type="chain" id="PRO_5040548012" description="Neutral protease 2" evidence="15">
    <location>
        <begin position="17"/>
        <end position="348"/>
    </location>
</feature>
<dbReference type="PANTHER" id="PTHR37016">
    <property type="match status" value="1"/>
</dbReference>
<dbReference type="GO" id="GO:0046872">
    <property type="term" value="F:metal ion binding"/>
    <property type="evidence" value="ECO:0007669"/>
    <property type="project" value="UniProtKB-KW"/>
</dbReference>
<comment type="cofactor">
    <cofactor evidence="14 15">
        <name>Zn(2+)</name>
        <dbReference type="ChEBI" id="CHEBI:29105"/>
    </cofactor>
    <text evidence="14 15">Binds 1 zinc ion per subunit.</text>
</comment>
<dbReference type="Proteomes" id="UP000829685">
    <property type="component" value="Unassembled WGS sequence"/>
</dbReference>
<dbReference type="EMBL" id="JAFIMR010000062">
    <property type="protein sequence ID" value="KAI1852225.1"/>
    <property type="molecule type" value="Genomic_DNA"/>
</dbReference>